<dbReference type="GO" id="GO:0005739">
    <property type="term" value="C:mitochondrion"/>
    <property type="evidence" value="ECO:0007669"/>
    <property type="project" value="InterPro"/>
</dbReference>
<dbReference type="EMBL" id="JAQQBS010001422">
    <property type="protein sequence ID" value="KAK0166350.1"/>
    <property type="molecule type" value="Genomic_DNA"/>
</dbReference>
<sequence length="396" mass="45403">MAGSIRCISKMNLSLLTSNITRQFISNGCRTLYTDASMGMVDYRNIRSVFLKKYEIGIDAFRTKLQTIAVSDKDMVFTEDLKAILHLVEKTPEEVDLLEKLLKKYVTQNSELRFGSFKFGPVVMRTLHYLNEPNLAKQLFLNADFDSFFDQLTSYMILLDLLYENQMYTDILEVYDKIKTKFVNGIVHPKLAINVLGMACYKANTPESFEYGLQICKDLNERGSTPLRRFMAAIGALAINQNKPEIAMELVAQCRTPDYISIRCIKIMALADMDKIDDILIHFQESLRRGLPERNQYYIDAIEKVKAAAARLNMGENSEIYEIIQTLADRGYVYKMTLAEHISQPIEAFKRANNPAEYQDQGWGDNSNMNYEKRTNSSRYRQSSGASSFTKRYSSG</sequence>
<dbReference type="GO" id="GO:0007005">
    <property type="term" value="P:mitochondrion organization"/>
    <property type="evidence" value="ECO:0007669"/>
    <property type="project" value="TreeGrafter"/>
</dbReference>
<accession>A0AA39FB95</accession>
<feature type="compositionally biased region" description="Low complexity" evidence="1">
    <location>
        <begin position="377"/>
        <end position="388"/>
    </location>
</feature>
<reference evidence="2" key="2">
    <citation type="submission" date="2023-03" db="EMBL/GenBank/DDBJ databases">
        <authorList>
            <person name="Inwood S.N."/>
            <person name="Skelly J.G."/>
            <person name="Guhlin J."/>
            <person name="Harrop T.W.R."/>
            <person name="Goldson S.G."/>
            <person name="Dearden P.K."/>
        </authorList>
    </citation>
    <scope>NUCLEOTIDE SEQUENCE</scope>
    <source>
        <strain evidence="2">Irish</strain>
        <tissue evidence="2">Whole body</tissue>
    </source>
</reference>
<reference evidence="2" key="1">
    <citation type="journal article" date="2023" name="bioRxiv">
        <title>Scaffold-level genome assemblies of two parasitoid biocontrol wasps reveal the parthenogenesis mechanism and an associated novel virus.</title>
        <authorList>
            <person name="Inwood S."/>
            <person name="Skelly J."/>
            <person name="Guhlin J."/>
            <person name="Harrop T."/>
            <person name="Goldson S."/>
            <person name="Dearden P."/>
        </authorList>
    </citation>
    <scope>NUCLEOTIDE SEQUENCE</scope>
    <source>
        <strain evidence="2">Irish</strain>
        <tissue evidence="2">Whole body</tissue>
    </source>
</reference>
<evidence type="ECO:0000313" key="3">
    <source>
        <dbReference type="Proteomes" id="UP001168990"/>
    </source>
</evidence>
<dbReference type="Proteomes" id="UP001168990">
    <property type="component" value="Unassembled WGS sequence"/>
</dbReference>
<proteinExistence type="predicted"/>
<dbReference type="GO" id="GO:0003723">
    <property type="term" value="F:RNA binding"/>
    <property type="evidence" value="ECO:0007669"/>
    <property type="project" value="TreeGrafter"/>
</dbReference>
<dbReference type="PANTHER" id="PTHR14700">
    <property type="entry name" value="PENTATRICOPEPTIDE REPEAT-CONTAINING PROTEIN 2, MITOCHONDRIAL"/>
    <property type="match status" value="1"/>
</dbReference>
<dbReference type="AlphaFoldDB" id="A0AA39FB95"/>
<dbReference type="PANTHER" id="PTHR14700:SF0">
    <property type="entry name" value="PENTATRICOPEPTIDE REPEAT-CONTAINING PROTEIN 2, MITOCHONDRIAL"/>
    <property type="match status" value="1"/>
</dbReference>
<keyword evidence="3" id="KW-1185">Reference proteome</keyword>
<evidence type="ECO:0008006" key="4">
    <source>
        <dbReference type="Google" id="ProtNLM"/>
    </source>
</evidence>
<organism evidence="2 3">
    <name type="scientific">Microctonus aethiopoides</name>
    <dbReference type="NCBI Taxonomy" id="144406"/>
    <lineage>
        <taxon>Eukaryota</taxon>
        <taxon>Metazoa</taxon>
        <taxon>Ecdysozoa</taxon>
        <taxon>Arthropoda</taxon>
        <taxon>Hexapoda</taxon>
        <taxon>Insecta</taxon>
        <taxon>Pterygota</taxon>
        <taxon>Neoptera</taxon>
        <taxon>Endopterygota</taxon>
        <taxon>Hymenoptera</taxon>
        <taxon>Apocrita</taxon>
        <taxon>Ichneumonoidea</taxon>
        <taxon>Braconidae</taxon>
        <taxon>Euphorinae</taxon>
        <taxon>Microctonus</taxon>
    </lineage>
</organism>
<gene>
    <name evidence="2" type="ORF">PV328_004776</name>
</gene>
<evidence type="ECO:0000313" key="2">
    <source>
        <dbReference type="EMBL" id="KAK0166350.1"/>
    </source>
</evidence>
<dbReference type="InterPro" id="IPR034629">
    <property type="entry name" value="PTCD2"/>
</dbReference>
<feature type="region of interest" description="Disordered" evidence="1">
    <location>
        <begin position="357"/>
        <end position="396"/>
    </location>
</feature>
<dbReference type="GO" id="GO:0050684">
    <property type="term" value="P:regulation of mRNA processing"/>
    <property type="evidence" value="ECO:0007669"/>
    <property type="project" value="InterPro"/>
</dbReference>
<evidence type="ECO:0000256" key="1">
    <source>
        <dbReference type="SAM" id="MobiDB-lite"/>
    </source>
</evidence>
<comment type="caution">
    <text evidence="2">The sequence shown here is derived from an EMBL/GenBank/DDBJ whole genome shotgun (WGS) entry which is preliminary data.</text>
</comment>
<protein>
    <recommendedName>
        <fullName evidence="4">Pentatricopeptide repeat-containing protein</fullName>
    </recommendedName>
</protein>
<name>A0AA39FB95_9HYME</name>